<feature type="non-terminal residue" evidence="1">
    <location>
        <position position="1"/>
    </location>
</feature>
<reference evidence="1" key="1">
    <citation type="submission" date="2018-05" db="EMBL/GenBank/DDBJ databases">
        <title>Draft genome of Mucuna pruriens seed.</title>
        <authorList>
            <person name="Nnadi N.E."/>
            <person name="Vos R."/>
            <person name="Hasami M.H."/>
            <person name="Devisetty U.K."/>
            <person name="Aguiy J.C."/>
        </authorList>
    </citation>
    <scope>NUCLEOTIDE SEQUENCE [LARGE SCALE GENOMIC DNA]</scope>
    <source>
        <strain evidence="1">JCA_2017</strain>
    </source>
</reference>
<dbReference type="PANTHER" id="PTHR34072:SF57">
    <property type="entry name" value="RNA-DIRECTED DNA POLYMERASE"/>
    <property type="match status" value="1"/>
</dbReference>
<evidence type="ECO:0000313" key="1">
    <source>
        <dbReference type="EMBL" id="RDX98122.1"/>
    </source>
</evidence>
<sequence>MLLLQEFDIKVIKKSGVENLVANHLSRIERRIDPLPIIDDFPDEQLMQLDGIFPWFTNIFNYLNAFTLLPKASRSHQDKIKSEYYVWDDPYLWKFYSDQVIRRCIPDHEIQLVGIMDPIRQLERYWIIGFIGPPFSRTTIISLPKALISDQRSHLCNKIMSTLLEKCGVVHRMATTYHLQTNGQVEACHLSIEIEHRAYWAMKGCNLAFDQVGKERKLQLQEHEELRLEAYENSRIYKEKVKHFHDNMILRKEFKVNQKVLLFNSLEIRNEAINKIIKVNGQQLKPFHESPTMMQGDVKDLSLVKPTFLKQQIEEIFQLPLQEISYRIVFGKACHLSVEIEHRAYWAMKGCNLAFDQAGKERKLQLQELEEFRLEAFENSKIYKEKVKHFHDNMIFRKEFKVCQKVLLFNSHFKLIASIFRSKWDGPFVITNVFPYSIVEIRDEASDKIFKVNGHQLKPFHEIPTMMRAIISQRLHKTH</sequence>
<dbReference type="InterPro" id="IPR012337">
    <property type="entry name" value="RNaseH-like_sf"/>
</dbReference>
<dbReference type="Gene3D" id="3.30.420.10">
    <property type="entry name" value="Ribonuclease H-like superfamily/Ribonuclease H"/>
    <property type="match status" value="1"/>
</dbReference>
<evidence type="ECO:0008006" key="3">
    <source>
        <dbReference type="Google" id="ProtNLM"/>
    </source>
</evidence>
<dbReference type="Proteomes" id="UP000257109">
    <property type="component" value="Unassembled WGS sequence"/>
</dbReference>
<evidence type="ECO:0000313" key="2">
    <source>
        <dbReference type="Proteomes" id="UP000257109"/>
    </source>
</evidence>
<protein>
    <recommendedName>
        <fullName evidence="3">Integrase catalytic domain-containing protein</fullName>
    </recommendedName>
</protein>
<organism evidence="1 2">
    <name type="scientific">Mucuna pruriens</name>
    <name type="common">Velvet bean</name>
    <name type="synonym">Dolichos pruriens</name>
    <dbReference type="NCBI Taxonomy" id="157652"/>
    <lineage>
        <taxon>Eukaryota</taxon>
        <taxon>Viridiplantae</taxon>
        <taxon>Streptophyta</taxon>
        <taxon>Embryophyta</taxon>
        <taxon>Tracheophyta</taxon>
        <taxon>Spermatophyta</taxon>
        <taxon>Magnoliopsida</taxon>
        <taxon>eudicotyledons</taxon>
        <taxon>Gunneridae</taxon>
        <taxon>Pentapetalae</taxon>
        <taxon>rosids</taxon>
        <taxon>fabids</taxon>
        <taxon>Fabales</taxon>
        <taxon>Fabaceae</taxon>
        <taxon>Papilionoideae</taxon>
        <taxon>50 kb inversion clade</taxon>
        <taxon>NPAAA clade</taxon>
        <taxon>indigoferoid/millettioid clade</taxon>
        <taxon>Phaseoleae</taxon>
        <taxon>Mucuna</taxon>
    </lineage>
</organism>
<name>A0A371H5L9_MUCPR</name>
<dbReference type="EMBL" id="QJKJ01003503">
    <property type="protein sequence ID" value="RDX98122.1"/>
    <property type="molecule type" value="Genomic_DNA"/>
</dbReference>
<dbReference type="InterPro" id="IPR036397">
    <property type="entry name" value="RNaseH_sf"/>
</dbReference>
<comment type="caution">
    <text evidence="1">The sequence shown here is derived from an EMBL/GenBank/DDBJ whole genome shotgun (WGS) entry which is preliminary data.</text>
</comment>
<proteinExistence type="predicted"/>
<feature type="non-terminal residue" evidence="1">
    <location>
        <position position="479"/>
    </location>
</feature>
<gene>
    <name evidence="1" type="ORF">CR513_18968</name>
</gene>
<keyword evidence="2" id="KW-1185">Reference proteome</keyword>
<accession>A0A371H5L9</accession>
<dbReference type="GO" id="GO:0003676">
    <property type="term" value="F:nucleic acid binding"/>
    <property type="evidence" value="ECO:0007669"/>
    <property type="project" value="InterPro"/>
</dbReference>
<dbReference type="SUPFAM" id="SSF53098">
    <property type="entry name" value="Ribonuclease H-like"/>
    <property type="match status" value="1"/>
</dbReference>
<dbReference type="PANTHER" id="PTHR34072">
    <property type="entry name" value="ENZYMATIC POLYPROTEIN-RELATED"/>
    <property type="match status" value="1"/>
</dbReference>
<dbReference type="AlphaFoldDB" id="A0A371H5L9"/>
<dbReference type="OrthoDB" id="1723222at2759"/>